<keyword evidence="7 15" id="KW-0378">Hydrolase</keyword>
<organism evidence="17 18">
    <name type="scientific">Spiroplasma poulsonii</name>
    <dbReference type="NCBI Taxonomy" id="2138"/>
    <lineage>
        <taxon>Bacteria</taxon>
        <taxon>Bacillati</taxon>
        <taxon>Mycoplasmatota</taxon>
        <taxon>Mollicutes</taxon>
        <taxon>Entomoplasmatales</taxon>
        <taxon>Spiroplasmataceae</taxon>
        <taxon>Spiroplasma</taxon>
    </lineage>
</organism>
<evidence type="ECO:0000256" key="4">
    <source>
        <dbReference type="ARBA" id="ARBA00012783"/>
    </source>
</evidence>
<evidence type="ECO:0000256" key="8">
    <source>
        <dbReference type="ARBA" id="ARBA00022833"/>
    </source>
</evidence>
<feature type="binding site" evidence="13">
    <location>
        <begin position="40"/>
        <end position="46"/>
    </location>
    <ligand>
        <name>substrate</name>
    </ligand>
</feature>
<feature type="active site" description="Proton donor" evidence="12">
    <location>
        <position position="53"/>
    </location>
</feature>
<dbReference type="NCBIfam" id="TIGR01354">
    <property type="entry name" value="cyt_deam_tetra"/>
    <property type="match status" value="1"/>
</dbReference>
<dbReference type="AlphaFoldDB" id="A0A2P6FDT2"/>
<dbReference type="EMBL" id="JTLV02000001">
    <property type="protein sequence ID" value="PQM31615.1"/>
    <property type="molecule type" value="Genomic_DNA"/>
</dbReference>
<comment type="catalytic activity">
    <reaction evidence="11 15">
        <text>cytidine + H2O + H(+) = uridine + NH4(+)</text>
        <dbReference type="Rhea" id="RHEA:16069"/>
        <dbReference type="ChEBI" id="CHEBI:15377"/>
        <dbReference type="ChEBI" id="CHEBI:15378"/>
        <dbReference type="ChEBI" id="CHEBI:16704"/>
        <dbReference type="ChEBI" id="CHEBI:17562"/>
        <dbReference type="ChEBI" id="CHEBI:28938"/>
        <dbReference type="EC" id="3.5.4.5"/>
    </reaction>
</comment>
<comment type="function">
    <text evidence="2 15">This enzyme scavenges exogenous and endogenous cytidine and 2'-deoxycytidine for UMP synthesis.</text>
</comment>
<dbReference type="Gene3D" id="3.40.140.10">
    <property type="entry name" value="Cytidine Deaminase, domain 2"/>
    <property type="match status" value="1"/>
</dbReference>
<dbReference type="PANTHER" id="PTHR11644">
    <property type="entry name" value="CYTIDINE DEAMINASE"/>
    <property type="match status" value="1"/>
</dbReference>
<evidence type="ECO:0000256" key="12">
    <source>
        <dbReference type="PIRSR" id="PIRSR606262-1"/>
    </source>
</evidence>
<comment type="catalytic activity">
    <reaction evidence="10 15">
        <text>2'-deoxycytidine + H2O + H(+) = 2'-deoxyuridine + NH4(+)</text>
        <dbReference type="Rhea" id="RHEA:13433"/>
        <dbReference type="ChEBI" id="CHEBI:15377"/>
        <dbReference type="ChEBI" id="CHEBI:15378"/>
        <dbReference type="ChEBI" id="CHEBI:15698"/>
        <dbReference type="ChEBI" id="CHEBI:16450"/>
        <dbReference type="ChEBI" id="CHEBI:28938"/>
        <dbReference type="EC" id="3.5.4.5"/>
    </reaction>
</comment>
<comment type="caution">
    <text evidence="17">The sequence shown here is derived from an EMBL/GenBank/DDBJ whole genome shotgun (WGS) entry which is preliminary data.</text>
</comment>
<feature type="binding site" evidence="14">
    <location>
        <position position="51"/>
    </location>
    <ligand>
        <name>Zn(2+)</name>
        <dbReference type="ChEBI" id="CHEBI:29105"/>
        <note>catalytic</note>
    </ligand>
</feature>
<keyword evidence="18" id="KW-1185">Reference proteome</keyword>
<reference evidence="17 18" key="1">
    <citation type="journal article" date="2015" name="MBio">
        <title>Genome sequence of the Drosophila melanogaster male-killing Spiroplasma strain MSRO endosymbiont.</title>
        <authorList>
            <person name="Paredes J.C."/>
            <person name="Herren J.K."/>
            <person name="Schupfer F."/>
            <person name="Marin R."/>
            <person name="Claverol S."/>
            <person name="Kuo C.H."/>
            <person name="Lemaitre B."/>
            <person name="Beven L."/>
        </authorList>
    </citation>
    <scope>NUCLEOTIDE SEQUENCE [LARGE SCALE GENOMIC DNA]</scope>
    <source>
        <strain evidence="17 18">MSRO</strain>
    </source>
</reference>
<dbReference type="NCBIfam" id="NF004064">
    <property type="entry name" value="PRK05578.1"/>
    <property type="match status" value="1"/>
</dbReference>
<feature type="domain" description="CMP/dCMP-type deaminase" evidence="16">
    <location>
        <begin position="1"/>
        <end position="128"/>
    </location>
</feature>
<proteinExistence type="inferred from homology"/>
<feature type="binding site" evidence="14">
    <location>
        <position position="86"/>
    </location>
    <ligand>
        <name>Zn(2+)</name>
        <dbReference type="ChEBI" id="CHEBI:29105"/>
        <note>catalytic</note>
    </ligand>
</feature>
<dbReference type="RefSeq" id="WP_040093671.1">
    <property type="nucleotide sequence ID" value="NZ_CM020866.1"/>
</dbReference>
<dbReference type="Pfam" id="PF00383">
    <property type="entry name" value="dCMP_cyt_deam_1"/>
    <property type="match status" value="1"/>
</dbReference>
<evidence type="ECO:0000256" key="5">
    <source>
        <dbReference type="ARBA" id="ARBA00018266"/>
    </source>
</evidence>
<dbReference type="CDD" id="cd01283">
    <property type="entry name" value="cytidine_deaminase"/>
    <property type="match status" value="1"/>
</dbReference>
<dbReference type="GO" id="GO:0004126">
    <property type="term" value="F:cytidine deaminase activity"/>
    <property type="evidence" value="ECO:0007669"/>
    <property type="project" value="UniProtKB-UniRule"/>
</dbReference>
<dbReference type="PROSITE" id="PS51747">
    <property type="entry name" value="CYT_DCMP_DEAMINASES_2"/>
    <property type="match status" value="1"/>
</dbReference>
<evidence type="ECO:0000313" key="18">
    <source>
        <dbReference type="Proteomes" id="UP000031565"/>
    </source>
</evidence>
<evidence type="ECO:0000256" key="3">
    <source>
        <dbReference type="ARBA" id="ARBA00006576"/>
    </source>
</evidence>
<accession>A0A2P6FDT2</accession>
<dbReference type="GO" id="GO:0055086">
    <property type="term" value="P:nucleobase-containing small molecule metabolic process"/>
    <property type="evidence" value="ECO:0007669"/>
    <property type="project" value="UniProtKB-ARBA"/>
</dbReference>
<dbReference type="InterPro" id="IPR006262">
    <property type="entry name" value="Cyt_deam_tetra"/>
</dbReference>
<evidence type="ECO:0000256" key="11">
    <source>
        <dbReference type="ARBA" id="ARBA00049558"/>
    </source>
</evidence>
<comment type="similarity">
    <text evidence="3 15">Belongs to the cytidine and deoxycytidylate deaminase family.</text>
</comment>
<keyword evidence="8 14" id="KW-0862">Zinc</keyword>
<comment type="cofactor">
    <cofactor evidence="1 14 15">
        <name>Zn(2+)</name>
        <dbReference type="ChEBI" id="CHEBI:29105"/>
    </cofactor>
</comment>
<evidence type="ECO:0000256" key="13">
    <source>
        <dbReference type="PIRSR" id="PIRSR606262-2"/>
    </source>
</evidence>
<evidence type="ECO:0000256" key="14">
    <source>
        <dbReference type="PIRSR" id="PIRSR606262-3"/>
    </source>
</evidence>
<evidence type="ECO:0000256" key="15">
    <source>
        <dbReference type="RuleBase" id="RU364006"/>
    </source>
</evidence>
<name>A0A2P6FDT2_9MOLU</name>
<dbReference type="InterPro" id="IPR002125">
    <property type="entry name" value="CMP_dCMP_dom"/>
</dbReference>
<evidence type="ECO:0000256" key="2">
    <source>
        <dbReference type="ARBA" id="ARBA00003949"/>
    </source>
</evidence>
<dbReference type="Proteomes" id="UP000031565">
    <property type="component" value="Unassembled WGS sequence"/>
</dbReference>
<dbReference type="PANTHER" id="PTHR11644:SF2">
    <property type="entry name" value="CYTIDINE DEAMINASE"/>
    <property type="match status" value="1"/>
</dbReference>
<keyword evidence="6 14" id="KW-0479">Metal-binding</keyword>
<dbReference type="EC" id="3.5.4.5" evidence="4 15"/>
<protein>
    <recommendedName>
        <fullName evidence="5 15">Cytidine deaminase</fullName>
        <ecNumber evidence="4 15">3.5.4.5</ecNumber>
    </recommendedName>
    <alternativeName>
        <fullName evidence="9 15">Cytidine aminohydrolase</fullName>
    </alternativeName>
</protein>
<dbReference type="GO" id="GO:0005829">
    <property type="term" value="C:cytosol"/>
    <property type="evidence" value="ECO:0007669"/>
    <property type="project" value="TreeGrafter"/>
</dbReference>
<evidence type="ECO:0000259" key="16">
    <source>
        <dbReference type="PROSITE" id="PS51747"/>
    </source>
</evidence>
<dbReference type="SUPFAM" id="SSF53927">
    <property type="entry name" value="Cytidine deaminase-like"/>
    <property type="match status" value="1"/>
</dbReference>
<dbReference type="GO" id="GO:0072527">
    <property type="term" value="P:pyrimidine-containing compound metabolic process"/>
    <property type="evidence" value="ECO:0007669"/>
    <property type="project" value="UniProtKB-ARBA"/>
</dbReference>
<evidence type="ECO:0000256" key="7">
    <source>
        <dbReference type="ARBA" id="ARBA00022801"/>
    </source>
</evidence>
<dbReference type="STRING" id="2138.SMSRO_v1c13820"/>
<feature type="binding site" evidence="14">
    <location>
        <position position="89"/>
    </location>
    <ligand>
        <name>Zn(2+)</name>
        <dbReference type="ChEBI" id="CHEBI:29105"/>
        <note>catalytic</note>
    </ligand>
</feature>
<evidence type="ECO:0000256" key="6">
    <source>
        <dbReference type="ARBA" id="ARBA00022723"/>
    </source>
</evidence>
<evidence type="ECO:0000256" key="9">
    <source>
        <dbReference type="ARBA" id="ARBA00032005"/>
    </source>
</evidence>
<dbReference type="InterPro" id="IPR016193">
    <property type="entry name" value="Cytidine_deaminase-like"/>
</dbReference>
<evidence type="ECO:0000256" key="1">
    <source>
        <dbReference type="ARBA" id="ARBA00001947"/>
    </source>
</evidence>
<evidence type="ECO:0000313" key="17">
    <source>
        <dbReference type="EMBL" id="PQM31615.1"/>
    </source>
</evidence>
<dbReference type="InterPro" id="IPR050202">
    <property type="entry name" value="Cyt/Deoxycyt_deaminase"/>
</dbReference>
<sequence>MANYFEKLKSLSTKAYAPYSNFHVSTICVLKDGTEVNGVNIENAAYSVVLCAERTCLAQVYTLGYRKADIKKLFLYTDSNQKGSPCGMCRQFLLELIDHDVPLEIYNKKGESYVVTIGDLLPYGFTKEDLK</sequence>
<gene>
    <name evidence="17" type="primary">cdd</name>
    <name evidence="17" type="ORF">SMSRO_SF014580</name>
</gene>
<dbReference type="GO" id="GO:0008270">
    <property type="term" value="F:zinc ion binding"/>
    <property type="evidence" value="ECO:0007669"/>
    <property type="project" value="UniProtKB-UniRule"/>
</dbReference>
<evidence type="ECO:0000256" key="10">
    <source>
        <dbReference type="ARBA" id="ARBA00049252"/>
    </source>
</evidence>
<dbReference type="OrthoDB" id="9795347at2"/>